<keyword evidence="2" id="KW-0547">Nucleotide-binding</keyword>
<dbReference type="EMBL" id="JASGBP010000001">
    <property type="protein sequence ID" value="MDI9256255.1"/>
    <property type="molecule type" value="Genomic_DNA"/>
</dbReference>
<evidence type="ECO:0000313" key="6">
    <source>
        <dbReference type="EMBL" id="MDI9256255.1"/>
    </source>
</evidence>
<dbReference type="PANTHER" id="PTHR42939">
    <property type="entry name" value="ABC TRANSPORTER ATP-BINDING PROTEIN ALBC-RELATED"/>
    <property type="match status" value="1"/>
</dbReference>
<evidence type="ECO:0000313" key="7">
    <source>
        <dbReference type="Proteomes" id="UP001230035"/>
    </source>
</evidence>
<dbReference type="InterPro" id="IPR003439">
    <property type="entry name" value="ABC_transporter-like_ATP-bd"/>
</dbReference>
<dbReference type="InterPro" id="IPR051782">
    <property type="entry name" value="ABC_Transporter_VariousFunc"/>
</dbReference>
<dbReference type="CDD" id="cd03230">
    <property type="entry name" value="ABC_DR_subfamily_A"/>
    <property type="match status" value="1"/>
</dbReference>
<protein>
    <submittedName>
        <fullName evidence="6">ABC transporter ATP-binding protein</fullName>
    </submittedName>
</protein>
<gene>
    <name evidence="6" type="ORF">QHT84_02370</name>
</gene>
<dbReference type="InterPro" id="IPR027417">
    <property type="entry name" value="P-loop_NTPase"/>
</dbReference>
<evidence type="ECO:0000256" key="4">
    <source>
        <dbReference type="SAM" id="MobiDB-lite"/>
    </source>
</evidence>
<keyword evidence="7" id="KW-1185">Reference proteome</keyword>
<feature type="region of interest" description="Disordered" evidence="4">
    <location>
        <begin position="232"/>
        <end position="251"/>
    </location>
</feature>
<evidence type="ECO:0000256" key="1">
    <source>
        <dbReference type="ARBA" id="ARBA00022448"/>
    </source>
</evidence>
<dbReference type="SUPFAM" id="SSF52540">
    <property type="entry name" value="P-loop containing nucleoside triphosphate hydrolases"/>
    <property type="match status" value="1"/>
</dbReference>
<organism evidence="6 7">
    <name type="scientific">Flavobacterium sedimenticola</name>
    <dbReference type="NCBI Taxonomy" id="3043286"/>
    <lineage>
        <taxon>Bacteria</taxon>
        <taxon>Pseudomonadati</taxon>
        <taxon>Bacteroidota</taxon>
        <taxon>Flavobacteriia</taxon>
        <taxon>Flavobacteriales</taxon>
        <taxon>Flavobacteriaceae</taxon>
        <taxon>Flavobacterium</taxon>
    </lineage>
</organism>
<feature type="domain" description="ABC transporter" evidence="5">
    <location>
        <begin position="2"/>
        <end position="227"/>
    </location>
</feature>
<sequence>MITIQNINKKFGKLAVLQDITLSFQKGQCIALIGPNGCGKTTLIKSILGMVIPNSGSIMFNGKSILGDYLYRNNIGYMPQIGRYPDNMTIGQIIEMIKKVRPTAPELDEELIRAFELEKMFDKQMRTLSGGTTQKVSAVLAFLFNPDVLILDEPTAGLDPLASEILKEKIIREKEKGKLILITSHLLSELDDLITEIIFMQEGQVHFHKNVMVIKAETNETRISKAIASILKAKQPETRNPKPETHHEPHH</sequence>
<feature type="compositionally biased region" description="Basic and acidic residues" evidence="4">
    <location>
        <begin position="234"/>
        <end position="251"/>
    </location>
</feature>
<proteinExistence type="predicted"/>
<dbReference type="Pfam" id="PF00005">
    <property type="entry name" value="ABC_tran"/>
    <property type="match status" value="1"/>
</dbReference>
<accession>A0ABT6XMD5</accession>
<keyword evidence="3 6" id="KW-0067">ATP-binding</keyword>
<dbReference type="Proteomes" id="UP001230035">
    <property type="component" value="Unassembled WGS sequence"/>
</dbReference>
<reference evidence="6 7" key="1">
    <citation type="submission" date="2023-05" db="EMBL/GenBank/DDBJ databases">
        <title>Flavobacterium sedimenti sp. nov., isolated from the sediment.</title>
        <authorList>
            <person name="Wu N."/>
        </authorList>
    </citation>
    <scope>NUCLEOTIDE SEQUENCE [LARGE SCALE GENOMIC DNA]</scope>
    <source>
        <strain evidence="6 7">YZ-48</strain>
    </source>
</reference>
<dbReference type="Gene3D" id="3.40.50.300">
    <property type="entry name" value="P-loop containing nucleotide triphosphate hydrolases"/>
    <property type="match status" value="1"/>
</dbReference>
<evidence type="ECO:0000259" key="5">
    <source>
        <dbReference type="PROSITE" id="PS50893"/>
    </source>
</evidence>
<evidence type="ECO:0000256" key="3">
    <source>
        <dbReference type="ARBA" id="ARBA00022840"/>
    </source>
</evidence>
<evidence type="ECO:0000256" key="2">
    <source>
        <dbReference type="ARBA" id="ARBA00022741"/>
    </source>
</evidence>
<dbReference type="InterPro" id="IPR003593">
    <property type="entry name" value="AAA+_ATPase"/>
</dbReference>
<dbReference type="PROSITE" id="PS50893">
    <property type="entry name" value="ABC_TRANSPORTER_2"/>
    <property type="match status" value="1"/>
</dbReference>
<comment type="caution">
    <text evidence="6">The sequence shown here is derived from an EMBL/GenBank/DDBJ whole genome shotgun (WGS) entry which is preliminary data.</text>
</comment>
<dbReference type="GO" id="GO:0005524">
    <property type="term" value="F:ATP binding"/>
    <property type="evidence" value="ECO:0007669"/>
    <property type="project" value="UniProtKB-KW"/>
</dbReference>
<keyword evidence="1" id="KW-0813">Transport</keyword>
<name>A0ABT6XMD5_9FLAO</name>
<dbReference type="SMART" id="SM00382">
    <property type="entry name" value="AAA"/>
    <property type="match status" value="1"/>
</dbReference>
<dbReference type="RefSeq" id="WP_283237937.1">
    <property type="nucleotide sequence ID" value="NZ_JASGBP010000001.1"/>
</dbReference>
<dbReference type="PANTHER" id="PTHR42939:SF1">
    <property type="entry name" value="ABC TRANSPORTER ATP-BINDING PROTEIN ALBC-RELATED"/>
    <property type="match status" value="1"/>
</dbReference>